<evidence type="ECO:0000256" key="7">
    <source>
        <dbReference type="ARBA" id="ARBA00047746"/>
    </source>
</evidence>
<dbReference type="OrthoDB" id="10249697at2759"/>
<evidence type="ECO:0000256" key="2">
    <source>
        <dbReference type="ARBA" id="ARBA00022598"/>
    </source>
</evidence>
<evidence type="ECO:0000313" key="10">
    <source>
        <dbReference type="EMBL" id="CAD7663961.1"/>
    </source>
</evidence>
<evidence type="ECO:0000256" key="4">
    <source>
        <dbReference type="ARBA" id="ARBA00022741"/>
    </source>
</evidence>
<dbReference type="InterPro" id="IPR001233">
    <property type="entry name" value="RtcB"/>
</dbReference>
<accession>A0A7R9R0K3</accession>
<dbReference type="EMBL" id="CAJPVJ010035460">
    <property type="protein sequence ID" value="CAG2181098.1"/>
    <property type="molecule type" value="Genomic_DNA"/>
</dbReference>
<proteinExistence type="predicted"/>
<dbReference type="Gene3D" id="3.90.1860.10">
    <property type="entry name" value="tRNA-splicing ligase RtcB"/>
    <property type="match status" value="1"/>
</dbReference>
<keyword evidence="3 9" id="KW-0479">Metal-binding</keyword>
<keyword evidence="4 8" id="KW-0547">Nucleotide-binding</keyword>
<organism evidence="10">
    <name type="scientific">Oppiella nova</name>
    <dbReference type="NCBI Taxonomy" id="334625"/>
    <lineage>
        <taxon>Eukaryota</taxon>
        <taxon>Metazoa</taxon>
        <taxon>Ecdysozoa</taxon>
        <taxon>Arthropoda</taxon>
        <taxon>Chelicerata</taxon>
        <taxon>Arachnida</taxon>
        <taxon>Acari</taxon>
        <taxon>Acariformes</taxon>
        <taxon>Sarcoptiformes</taxon>
        <taxon>Oribatida</taxon>
        <taxon>Brachypylina</taxon>
        <taxon>Oppioidea</taxon>
        <taxon>Oppiidae</taxon>
        <taxon>Oppiella</taxon>
    </lineage>
</organism>
<sequence>MQSLVFKLAQSKLKLKKPTRVFVKQSGQELIDEKDWKDNIRNDAVLLVSIGEEFVGVKKEMIIHEDINPSCPVEVLASNAPIESLSVAQLTTTAHTLPGIIHAVGQPDLHPGTKFPIGAVFASKKWIHPPLIGGDIGCGMAWFQLSLSRSQVDGDKGKKVAEKLRGLEGPWRTKELRELWLQDKDGSCSAGEQWDSSLGTIGAGNHFAEIQVVENSASDLDNGLREDDVVLLVHSG</sequence>
<evidence type="ECO:0000313" key="11">
    <source>
        <dbReference type="Proteomes" id="UP000728032"/>
    </source>
</evidence>
<evidence type="ECO:0000256" key="8">
    <source>
        <dbReference type="PIRSR" id="PIRSR601233-2"/>
    </source>
</evidence>
<evidence type="ECO:0000256" key="1">
    <source>
        <dbReference type="ARBA" id="ARBA00012726"/>
    </source>
</evidence>
<keyword evidence="5 8" id="KW-0342">GTP-binding</keyword>
<feature type="binding site" evidence="8">
    <location>
        <begin position="205"/>
        <end position="209"/>
    </location>
    <ligand>
        <name>GMP</name>
        <dbReference type="ChEBI" id="CHEBI:58115"/>
    </ligand>
</feature>
<dbReference type="GO" id="GO:0003972">
    <property type="term" value="F:RNA ligase (ATP) activity"/>
    <property type="evidence" value="ECO:0007669"/>
    <property type="project" value="TreeGrafter"/>
</dbReference>
<dbReference type="GO" id="GO:0005525">
    <property type="term" value="F:GTP binding"/>
    <property type="evidence" value="ECO:0007669"/>
    <property type="project" value="UniProtKB-KW"/>
</dbReference>
<dbReference type="InterPro" id="IPR036025">
    <property type="entry name" value="RtcB-like_sf"/>
</dbReference>
<keyword evidence="6 9" id="KW-0464">Manganese</keyword>
<dbReference type="GO" id="GO:0046872">
    <property type="term" value="F:metal ion binding"/>
    <property type="evidence" value="ECO:0007669"/>
    <property type="project" value="UniProtKB-KW"/>
</dbReference>
<gene>
    <name evidence="10" type="ORF">ONB1V03_LOCUS20519</name>
</gene>
<feature type="binding site" evidence="9">
    <location>
        <position position="206"/>
    </location>
    <ligand>
        <name>Mn(2+)</name>
        <dbReference type="ChEBI" id="CHEBI:29035"/>
        <label>1</label>
    </ligand>
</feature>
<evidence type="ECO:0000256" key="5">
    <source>
        <dbReference type="ARBA" id="ARBA00023134"/>
    </source>
</evidence>
<evidence type="ECO:0000256" key="6">
    <source>
        <dbReference type="ARBA" id="ARBA00023211"/>
    </source>
</evidence>
<evidence type="ECO:0000256" key="9">
    <source>
        <dbReference type="PIRSR" id="PIRSR601233-3"/>
    </source>
</evidence>
<dbReference type="PANTHER" id="PTHR11118:SF1">
    <property type="entry name" value="RNA-SPLICING LIGASE RTCB HOMOLOG"/>
    <property type="match status" value="1"/>
</dbReference>
<dbReference type="AlphaFoldDB" id="A0A7R9R0K3"/>
<dbReference type="GO" id="GO:0006396">
    <property type="term" value="P:RNA processing"/>
    <property type="evidence" value="ECO:0007669"/>
    <property type="project" value="InterPro"/>
</dbReference>
<feature type="binding site" evidence="9">
    <location>
        <position position="234"/>
    </location>
    <ligand>
        <name>Mn(2+)</name>
        <dbReference type="ChEBI" id="CHEBI:29035"/>
        <label>2</label>
    </ligand>
</feature>
<dbReference type="EC" id="6.5.1.8" evidence="1"/>
<dbReference type="SUPFAM" id="SSF103365">
    <property type="entry name" value="Hypothetical protein PH1602"/>
    <property type="match status" value="1"/>
</dbReference>
<dbReference type="Pfam" id="PF01139">
    <property type="entry name" value="RtcB"/>
    <property type="match status" value="2"/>
</dbReference>
<feature type="binding site" evidence="9">
    <location>
        <position position="135"/>
    </location>
    <ligand>
        <name>Mn(2+)</name>
        <dbReference type="ChEBI" id="CHEBI:29035"/>
        <label>1</label>
    </ligand>
</feature>
<reference evidence="10" key="1">
    <citation type="submission" date="2020-11" db="EMBL/GenBank/DDBJ databases">
        <authorList>
            <person name="Tran Van P."/>
        </authorList>
    </citation>
    <scope>NUCLEOTIDE SEQUENCE</scope>
</reference>
<dbReference type="Proteomes" id="UP000728032">
    <property type="component" value="Unassembled WGS sequence"/>
</dbReference>
<feature type="non-terminal residue" evidence="10">
    <location>
        <position position="1"/>
    </location>
</feature>
<name>A0A7R9R0K3_9ACAR</name>
<keyword evidence="2" id="KW-0436">Ligase</keyword>
<keyword evidence="11" id="KW-1185">Reference proteome</keyword>
<comment type="catalytic activity">
    <reaction evidence="7">
        <text>a 3'-end 3'-phospho-ribonucleotide-RNA + a 5'-end dephospho-ribonucleoside-RNA + GTP = a ribonucleotidyl-ribonucleotide-RNA + GMP + diphosphate</text>
        <dbReference type="Rhea" id="RHEA:68076"/>
        <dbReference type="Rhea" id="RHEA-COMP:10463"/>
        <dbReference type="Rhea" id="RHEA-COMP:13936"/>
        <dbReference type="Rhea" id="RHEA-COMP:17355"/>
        <dbReference type="ChEBI" id="CHEBI:33019"/>
        <dbReference type="ChEBI" id="CHEBI:37565"/>
        <dbReference type="ChEBI" id="CHEBI:58115"/>
        <dbReference type="ChEBI" id="CHEBI:83062"/>
        <dbReference type="ChEBI" id="CHEBI:138284"/>
        <dbReference type="ChEBI" id="CHEBI:173118"/>
        <dbReference type="EC" id="6.5.1.8"/>
    </reaction>
</comment>
<dbReference type="PANTHER" id="PTHR11118">
    <property type="entry name" value="RNA-SPLICING LIGASE RTCB HOMOLOG"/>
    <property type="match status" value="1"/>
</dbReference>
<comment type="cofactor">
    <cofactor evidence="9">
        <name>Mn(2+)</name>
        <dbReference type="ChEBI" id="CHEBI:29035"/>
    </cofactor>
    <text evidence="9">Binds 2 manganese ions per subunit.</text>
</comment>
<dbReference type="EMBL" id="OC950285">
    <property type="protein sequence ID" value="CAD7663961.1"/>
    <property type="molecule type" value="Genomic_DNA"/>
</dbReference>
<evidence type="ECO:0000256" key="3">
    <source>
        <dbReference type="ARBA" id="ARBA00022723"/>
    </source>
</evidence>
<dbReference type="GO" id="GO:0170057">
    <property type="term" value="F:RNA ligase (GTP) activity"/>
    <property type="evidence" value="ECO:0007669"/>
    <property type="project" value="UniProtKB-EC"/>
</dbReference>
<protein>
    <recommendedName>
        <fullName evidence="1">3'-phosphate/5'-hydroxy nucleic acid ligase</fullName>
        <ecNumber evidence="1">6.5.1.8</ecNumber>
    </recommendedName>
</protein>